<dbReference type="Proteomes" id="UP000060390">
    <property type="component" value="Chromosome"/>
</dbReference>
<dbReference type="OrthoDB" id="258653at2157"/>
<keyword evidence="8" id="KW-0396">Initiation factor</keyword>
<keyword evidence="4" id="KW-0805">Transcription regulation</keyword>
<evidence type="ECO:0000256" key="4">
    <source>
        <dbReference type="ARBA" id="ARBA00023015"/>
    </source>
</evidence>
<dbReference type="CDD" id="cd20550">
    <property type="entry name" value="CYCLIN_TFIIB_archaea_like_rpt2"/>
    <property type="match status" value="1"/>
</dbReference>
<name>A0A0F7P8I6_9EURY</name>
<dbReference type="PRINTS" id="PR00685">
    <property type="entry name" value="TIFACTORIIB"/>
</dbReference>
<evidence type="ECO:0000313" key="9">
    <source>
        <dbReference type="EMBL" id="ALG80937.1"/>
    </source>
</evidence>
<dbReference type="SUPFAM" id="SSF47954">
    <property type="entry name" value="Cyclin-like"/>
    <property type="match status" value="2"/>
</dbReference>
<gene>
    <name evidence="8" type="primary">tfb1</name>
    <name evidence="9" type="ORF">HLASA_0021</name>
    <name evidence="8" type="ORF">HLASF_0021</name>
</gene>
<dbReference type="InterPro" id="IPR036915">
    <property type="entry name" value="Cyclin-like_sf"/>
</dbReference>
<dbReference type="Pfam" id="PF00382">
    <property type="entry name" value="TFIIB"/>
    <property type="match status" value="2"/>
</dbReference>
<dbReference type="STRING" id="1604004.HLASA_0021"/>
<dbReference type="RefSeq" id="WP_079977737.1">
    <property type="nucleotide sequence ID" value="NZ_CP008874.1"/>
</dbReference>
<dbReference type="SMART" id="SM00385">
    <property type="entry name" value="CYCLIN"/>
    <property type="match status" value="2"/>
</dbReference>
<evidence type="ECO:0000313" key="8">
    <source>
        <dbReference type="EMBL" id="AKH96535.1"/>
    </source>
</evidence>
<organism evidence="8 11">
    <name type="scientific">Halanaeroarchaeum sulfurireducens</name>
    <dbReference type="NCBI Taxonomy" id="1604004"/>
    <lineage>
        <taxon>Archaea</taxon>
        <taxon>Methanobacteriati</taxon>
        <taxon>Methanobacteriota</taxon>
        <taxon>Stenosarchaea group</taxon>
        <taxon>Halobacteria</taxon>
        <taxon>Halobacteriales</taxon>
        <taxon>Halobacteriaceae</taxon>
        <taxon>Halanaeroarchaeum</taxon>
    </lineage>
</organism>
<dbReference type="PANTHER" id="PTHR11618">
    <property type="entry name" value="TRANSCRIPTION INITIATION FACTOR IIB-RELATED"/>
    <property type="match status" value="1"/>
</dbReference>
<dbReference type="GO" id="GO:0003743">
    <property type="term" value="F:translation initiation factor activity"/>
    <property type="evidence" value="ECO:0007669"/>
    <property type="project" value="UniProtKB-KW"/>
</dbReference>
<dbReference type="HOGENOM" id="CLU_086891_0_0_2"/>
<feature type="domain" description="Cyclin-like" evidence="7">
    <location>
        <begin position="114"/>
        <end position="195"/>
    </location>
</feature>
<dbReference type="FunFam" id="1.10.472.10:FF:000023">
    <property type="entry name" value="Transcription initiation factor IIB"/>
    <property type="match status" value="1"/>
</dbReference>
<evidence type="ECO:0000256" key="5">
    <source>
        <dbReference type="ARBA" id="ARBA00023163"/>
    </source>
</evidence>
<reference evidence="8 11" key="1">
    <citation type="journal article" date="2015" name="ISME J.">
        <title>Elemental sulfur and acetate can support life of a novel strictly anaerobic haloarchaeon.</title>
        <authorList>
            <person name="Sorokin D.Y."/>
            <person name="Kublanov I.V."/>
            <person name="Gavrilov S.N."/>
            <person name="Rojo D."/>
            <person name="Roman P."/>
            <person name="Golyshin P.N."/>
            <person name="Slepak V.Z."/>
            <person name="Smedile F."/>
            <person name="Ferrer M."/>
            <person name="Messina E."/>
            <person name="La Cono V."/>
            <person name="Yakimov M.M."/>
        </authorList>
    </citation>
    <scope>NUCLEOTIDE SEQUENCE [LARGE SCALE GENOMIC DNA]</scope>
    <source>
        <strain evidence="8 11">HSR2</strain>
    </source>
</reference>
<dbReference type="GeneID" id="31401134"/>
<dbReference type="EMBL" id="CP008874">
    <property type="protein sequence ID" value="AKH96535.1"/>
    <property type="molecule type" value="Genomic_DNA"/>
</dbReference>
<dbReference type="InterPro" id="IPR013150">
    <property type="entry name" value="TFIIB_cyclin"/>
</dbReference>
<proteinExistence type="inferred from homology"/>
<dbReference type="KEGG" id="hsf:HLASA_0021"/>
<dbReference type="AlphaFoldDB" id="A0A0F7P8I6"/>
<evidence type="ECO:0000259" key="7">
    <source>
        <dbReference type="SMART" id="SM00385"/>
    </source>
</evidence>
<dbReference type="InterPro" id="IPR013763">
    <property type="entry name" value="Cyclin-like_dom"/>
</dbReference>
<dbReference type="Gene3D" id="1.10.472.10">
    <property type="entry name" value="Cyclin-like"/>
    <property type="match status" value="2"/>
</dbReference>
<dbReference type="GO" id="GO:0070897">
    <property type="term" value="P:transcription preinitiation complex assembly"/>
    <property type="evidence" value="ECO:0007669"/>
    <property type="project" value="InterPro"/>
</dbReference>
<dbReference type="InterPro" id="IPR000812">
    <property type="entry name" value="TFIIB"/>
</dbReference>
<reference evidence="9 10" key="3">
    <citation type="journal article" date="2016" name="Stand. Genomic Sci.">
        <title>Complete genome sequence of 'Halanaeroarchaeum sulfurireducens' M27-SA2, a sulfur-reducing and acetate-oxidizing haloarchaeon from the deep-sea hypersaline anoxic lake Medee.</title>
        <authorList>
            <person name="Messina E."/>
            <person name="Sorokin D.Y."/>
            <person name="Kublanov I.V."/>
            <person name="Toshchakov S."/>
            <person name="Lopatina A."/>
            <person name="Arcadi E."/>
            <person name="Smedile F."/>
            <person name="La Spada G."/>
            <person name="La Cono V."/>
            <person name="Yakimov M.M."/>
        </authorList>
    </citation>
    <scope>NUCLEOTIDE SEQUENCE [LARGE SCALE GENOMIC DNA]</scope>
    <source>
        <strain evidence="9 10">M27-SA2</strain>
    </source>
</reference>
<dbReference type="PANTHER" id="PTHR11618:SF13">
    <property type="entry name" value="TRANSCRIPTION INITIATION FACTOR IIB"/>
    <property type="match status" value="1"/>
</dbReference>
<keyword evidence="11" id="KW-1185">Reference proteome</keyword>
<feature type="domain" description="Cyclin-like" evidence="7">
    <location>
        <begin position="13"/>
        <end position="101"/>
    </location>
</feature>
<dbReference type="PROSITE" id="PS00782">
    <property type="entry name" value="TFIIB"/>
    <property type="match status" value="1"/>
</dbReference>
<dbReference type="Proteomes" id="UP000069906">
    <property type="component" value="Chromosome"/>
</dbReference>
<comment type="similarity">
    <text evidence="1">Belongs to the TFIIB family.</text>
</comment>
<keyword evidence="8" id="KW-0648">Protein biosynthesis</keyword>
<protein>
    <recommendedName>
        <fullName evidence="2">Transcription initiation factor IIB</fullName>
    </recommendedName>
</protein>
<evidence type="ECO:0000256" key="2">
    <source>
        <dbReference type="ARBA" id="ARBA00013932"/>
    </source>
</evidence>
<keyword evidence="5" id="KW-0804">Transcription</keyword>
<dbReference type="InterPro" id="IPR023486">
    <property type="entry name" value="TFIIB_CS"/>
</dbReference>
<dbReference type="EMBL" id="CP011564">
    <property type="protein sequence ID" value="ALG80937.1"/>
    <property type="molecule type" value="Genomic_DNA"/>
</dbReference>
<accession>A0A0F7P8I6</accession>
<evidence type="ECO:0000313" key="11">
    <source>
        <dbReference type="Proteomes" id="UP000069906"/>
    </source>
</evidence>
<dbReference type="KEGG" id="hsu:HLASF_0021"/>
<keyword evidence="3" id="KW-0677">Repeat</keyword>
<evidence type="ECO:0000256" key="6">
    <source>
        <dbReference type="ARBA" id="ARBA00053882"/>
    </source>
</evidence>
<comment type="function">
    <text evidence="6">Stabilizes TBP binding to an archaeal box-A promoter. Also responsible for recruiting RNA polymerase II to the pre-initiation complex (DNA-TBP-TFIIB).</text>
</comment>
<evidence type="ECO:0000256" key="1">
    <source>
        <dbReference type="ARBA" id="ARBA00010857"/>
    </source>
</evidence>
<sequence>MSDRDLKEETRVRYLKRALNEADHLADKLDLPREVRTIATAIFRRARQEELLPGRGVEEVVAAALYIGCKQEGVPRSPDDFARYSDYERKYLLRTAKYLESELGLDLEPFNPKPYVDRFVEQAHLSECIADEAKEIIDYCAKQGLFSGRSPTGIAAAAVYLASVNTKEKVRQKDLAEIADVTEVTIRKRYQEQEEALPDDWGSN</sequence>
<dbReference type="GO" id="GO:0017025">
    <property type="term" value="F:TBP-class protein binding"/>
    <property type="evidence" value="ECO:0007669"/>
    <property type="project" value="InterPro"/>
</dbReference>
<dbReference type="GO" id="GO:0097550">
    <property type="term" value="C:transcription preinitiation complex"/>
    <property type="evidence" value="ECO:0007669"/>
    <property type="project" value="TreeGrafter"/>
</dbReference>
<evidence type="ECO:0000256" key="3">
    <source>
        <dbReference type="ARBA" id="ARBA00022737"/>
    </source>
</evidence>
<evidence type="ECO:0000313" key="10">
    <source>
        <dbReference type="Proteomes" id="UP000060390"/>
    </source>
</evidence>
<reference evidence="10" key="2">
    <citation type="submission" date="2015-05" db="EMBL/GenBank/DDBJ databases">
        <title>Complete genome sequence of Halanaeroarchaeum sulfurireducens type strain M27-SA2, a sulfate-reducer haloarchaeon from marine anoxic lake Medee.</title>
        <authorList>
            <person name="Messina E."/>
            <person name="Kublanov I.V."/>
            <person name="Toshchakov S."/>
            <person name="Arcadi E."/>
            <person name="La Spada G."/>
            <person name="La Cono V."/>
            <person name="Yakimov M.M."/>
        </authorList>
    </citation>
    <scope>NUCLEOTIDE SEQUENCE [LARGE SCALE GENOMIC DNA]</scope>
    <source>
        <strain evidence="10">M27-SA2</strain>
    </source>
</reference>